<protein>
    <submittedName>
        <fullName evidence="2">ATPase/protein kinase</fullName>
    </submittedName>
</protein>
<proteinExistence type="inferred from homology"/>
<dbReference type="Pfam" id="PF03308">
    <property type="entry name" value="MeaB"/>
    <property type="match status" value="1"/>
</dbReference>
<dbReference type="GO" id="GO:0016301">
    <property type="term" value="F:kinase activity"/>
    <property type="evidence" value="ECO:0007669"/>
    <property type="project" value="UniProtKB-KW"/>
</dbReference>
<dbReference type="NCBIfam" id="TIGR00750">
    <property type="entry name" value="lao"/>
    <property type="match status" value="1"/>
</dbReference>
<comment type="caution">
    <text evidence="2">The sequence shown here is derived from an EMBL/GenBank/DDBJ whole genome shotgun (WGS) entry which is preliminary data.</text>
</comment>
<dbReference type="SUPFAM" id="SSF52540">
    <property type="entry name" value="P-loop containing nucleoside triphosphate hydrolases"/>
    <property type="match status" value="1"/>
</dbReference>
<gene>
    <name evidence="2" type="ORF">GCM10008938_17740</name>
</gene>
<dbReference type="EMBL" id="BMOD01000005">
    <property type="protein sequence ID" value="GGJ31999.1"/>
    <property type="molecule type" value="Genomic_DNA"/>
</dbReference>
<dbReference type="InterPro" id="IPR005129">
    <property type="entry name" value="GTPase_ArgK"/>
</dbReference>
<comment type="similarity">
    <text evidence="1">Belongs to the SIMIBI class G3E GTPase family. ArgK/MeaB subfamily.</text>
</comment>
<keyword evidence="3" id="KW-1185">Reference proteome</keyword>
<dbReference type="InterPro" id="IPR027417">
    <property type="entry name" value="P-loop_NTPase"/>
</dbReference>
<dbReference type="Gene3D" id="3.40.50.300">
    <property type="entry name" value="P-loop containing nucleotide triphosphate hydrolases"/>
    <property type="match status" value="1"/>
</dbReference>
<evidence type="ECO:0000256" key="1">
    <source>
        <dbReference type="ARBA" id="ARBA00009625"/>
    </source>
</evidence>
<dbReference type="Proteomes" id="UP000632222">
    <property type="component" value="Unassembled WGS sequence"/>
</dbReference>
<accession>A0ABQ2CXZ0</accession>
<sequence length="327" mass="36109">MPSPDLHRPDLFAQLLQGNRRALARTITLLESRKPEHQEQARALLQQLLPYTGKALRIGISGTPGAGKSTFIEAFGLHLIQQNLKVAVLTIDPSSGVSGGSILADKTRMEKLSSRPEAFIRPSPSAGVLGGVALHTREVMLACEAAGFEVILIETVGVGQSETLVSSLTDVFLMLTLPNAGDDLQAVKRGILELVDLVLINKTDLLPEKANLTQVQLESAFRLQKTAAKVLQISALQGKGIAQVWEHLKLWREKHAADLLHKRQDQQAAWFEEHLKQLVWLHFQAQVNPQKREALRQQARTGTMDPLNAAHLLLEDTHGEKHFPEDH</sequence>
<name>A0ABQ2CXZ0_9DEIO</name>
<organism evidence="2 3">
    <name type="scientific">Deinococcus roseus</name>
    <dbReference type="NCBI Taxonomy" id="392414"/>
    <lineage>
        <taxon>Bacteria</taxon>
        <taxon>Thermotogati</taxon>
        <taxon>Deinococcota</taxon>
        <taxon>Deinococci</taxon>
        <taxon>Deinococcales</taxon>
        <taxon>Deinococcaceae</taxon>
        <taxon>Deinococcus</taxon>
    </lineage>
</organism>
<dbReference type="CDD" id="cd03114">
    <property type="entry name" value="MMAA-like"/>
    <property type="match status" value="1"/>
</dbReference>
<dbReference type="PANTHER" id="PTHR23408">
    <property type="entry name" value="METHYLMALONYL-COA MUTASE"/>
    <property type="match status" value="1"/>
</dbReference>
<reference evidence="3" key="1">
    <citation type="journal article" date="2019" name="Int. J. Syst. Evol. Microbiol.">
        <title>The Global Catalogue of Microorganisms (GCM) 10K type strain sequencing project: providing services to taxonomists for standard genome sequencing and annotation.</title>
        <authorList>
            <consortium name="The Broad Institute Genomics Platform"/>
            <consortium name="The Broad Institute Genome Sequencing Center for Infectious Disease"/>
            <person name="Wu L."/>
            <person name="Ma J."/>
        </authorList>
    </citation>
    <scope>NUCLEOTIDE SEQUENCE [LARGE SCALE GENOMIC DNA]</scope>
    <source>
        <strain evidence="3">JCM 14370</strain>
    </source>
</reference>
<dbReference type="Gene3D" id="1.10.287.130">
    <property type="match status" value="1"/>
</dbReference>
<evidence type="ECO:0000313" key="3">
    <source>
        <dbReference type="Proteomes" id="UP000632222"/>
    </source>
</evidence>
<evidence type="ECO:0000313" key="2">
    <source>
        <dbReference type="EMBL" id="GGJ31999.1"/>
    </source>
</evidence>
<dbReference type="PANTHER" id="PTHR23408:SF3">
    <property type="entry name" value="METHYLMALONIC ACIDURIA TYPE A PROTEIN, MITOCHONDRIAL"/>
    <property type="match status" value="1"/>
</dbReference>
<dbReference type="RefSeq" id="WP_189002327.1">
    <property type="nucleotide sequence ID" value="NZ_BMOD01000005.1"/>
</dbReference>
<dbReference type="NCBIfam" id="NF006958">
    <property type="entry name" value="PRK09435.1"/>
    <property type="match status" value="1"/>
</dbReference>
<keyword evidence="2" id="KW-0808">Transferase</keyword>
<keyword evidence="2" id="KW-0418">Kinase</keyword>
<dbReference type="Gene3D" id="1.20.5.170">
    <property type="match status" value="1"/>
</dbReference>